<dbReference type="PANTHER" id="PTHR43133:SF63">
    <property type="entry name" value="RNA POLYMERASE SIGMA FACTOR FECI-RELATED"/>
    <property type="match status" value="1"/>
</dbReference>
<evidence type="ECO:0000259" key="5">
    <source>
        <dbReference type="Pfam" id="PF04542"/>
    </source>
</evidence>
<proteinExistence type="inferred from homology"/>
<dbReference type="InterPro" id="IPR013249">
    <property type="entry name" value="RNA_pol_sigma70_r4_t2"/>
</dbReference>
<keyword evidence="3" id="KW-0731">Sigma factor</keyword>
<sequence>MAKGSLKVKLRPALADGVASELAAGGKLAELYENYCAELCSYLRRTFGAGPPDAQDVVHEAFAKFAALADRSQVLNPRAYLYRSSYHIFIDERRRLSSWRNGVAPALADTGTHNDEITPERVFIANEGLESLRNAIQALPAERRRSFLLHRLYGLSCAEIARRDGYSESAIKKHITLAMADIDAALRKGQAR</sequence>
<keyword evidence="4" id="KW-0804">Transcription</keyword>
<dbReference type="SUPFAM" id="SSF88659">
    <property type="entry name" value="Sigma3 and sigma4 domains of RNA polymerase sigma factors"/>
    <property type="match status" value="1"/>
</dbReference>
<keyword evidence="8" id="KW-1185">Reference proteome</keyword>
<evidence type="ECO:0000256" key="3">
    <source>
        <dbReference type="ARBA" id="ARBA00023082"/>
    </source>
</evidence>
<feature type="domain" description="RNA polymerase sigma-70 region 2" evidence="5">
    <location>
        <begin position="31"/>
        <end position="96"/>
    </location>
</feature>
<dbReference type="EMBL" id="JBHSDU010000003">
    <property type="protein sequence ID" value="MFC4311475.1"/>
    <property type="molecule type" value="Genomic_DNA"/>
</dbReference>
<dbReference type="Pfam" id="PF08281">
    <property type="entry name" value="Sigma70_r4_2"/>
    <property type="match status" value="1"/>
</dbReference>
<dbReference type="InterPro" id="IPR014284">
    <property type="entry name" value="RNA_pol_sigma-70_dom"/>
</dbReference>
<name>A0ABV8SXG6_9GAMM</name>
<accession>A0ABV8SXG6</accession>
<dbReference type="RefSeq" id="WP_380599853.1">
    <property type="nucleotide sequence ID" value="NZ_JBHSDU010000003.1"/>
</dbReference>
<dbReference type="InterPro" id="IPR013324">
    <property type="entry name" value="RNA_pol_sigma_r3/r4-like"/>
</dbReference>
<feature type="domain" description="RNA polymerase sigma factor 70 region 4 type 2" evidence="6">
    <location>
        <begin position="130"/>
        <end position="181"/>
    </location>
</feature>
<evidence type="ECO:0000256" key="2">
    <source>
        <dbReference type="ARBA" id="ARBA00023015"/>
    </source>
</evidence>
<dbReference type="Proteomes" id="UP001595904">
    <property type="component" value="Unassembled WGS sequence"/>
</dbReference>
<gene>
    <name evidence="7" type="ORF">ACFPN2_20410</name>
</gene>
<evidence type="ECO:0000313" key="8">
    <source>
        <dbReference type="Proteomes" id="UP001595904"/>
    </source>
</evidence>
<evidence type="ECO:0000256" key="1">
    <source>
        <dbReference type="ARBA" id="ARBA00010641"/>
    </source>
</evidence>
<dbReference type="NCBIfam" id="TIGR02937">
    <property type="entry name" value="sigma70-ECF"/>
    <property type="match status" value="1"/>
</dbReference>
<keyword evidence="2" id="KW-0805">Transcription regulation</keyword>
<comment type="caution">
    <text evidence="7">The sequence shown here is derived from an EMBL/GenBank/DDBJ whole genome shotgun (WGS) entry which is preliminary data.</text>
</comment>
<dbReference type="InterPro" id="IPR036388">
    <property type="entry name" value="WH-like_DNA-bd_sf"/>
</dbReference>
<organism evidence="7 8">
    <name type="scientific">Steroidobacter flavus</name>
    <dbReference type="NCBI Taxonomy" id="1842136"/>
    <lineage>
        <taxon>Bacteria</taxon>
        <taxon>Pseudomonadati</taxon>
        <taxon>Pseudomonadota</taxon>
        <taxon>Gammaproteobacteria</taxon>
        <taxon>Steroidobacterales</taxon>
        <taxon>Steroidobacteraceae</taxon>
        <taxon>Steroidobacter</taxon>
    </lineage>
</organism>
<dbReference type="Gene3D" id="1.10.1740.10">
    <property type="match status" value="1"/>
</dbReference>
<dbReference type="SUPFAM" id="SSF88946">
    <property type="entry name" value="Sigma2 domain of RNA polymerase sigma factors"/>
    <property type="match status" value="1"/>
</dbReference>
<reference evidence="8" key="1">
    <citation type="journal article" date="2019" name="Int. J. Syst. Evol. Microbiol.">
        <title>The Global Catalogue of Microorganisms (GCM) 10K type strain sequencing project: providing services to taxonomists for standard genome sequencing and annotation.</title>
        <authorList>
            <consortium name="The Broad Institute Genomics Platform"/>
            <consortium name="The Broad Institute Genome Sequencing Center for Infectious Disease"/>
            <person name="Wu L."/>
            <person name="Ma J."/>
        </authorList>
    </citation>
    <scope>NUCLEOTIDE SEQUENCE [LARGE SCALE GENOMIC DNA]</scope>
    <source>
        <strain evidence="8">CGMCC 1.10759</strain>
    </source>
</reference>
<comment type="similarity">
    <text evidence="1">Belongs to the sigma-70 factor family. ECF subfamily.</text>
</comment>
<evidence type="ECO:0000256" key="4">
    <source>
        <dbReference type="ARBA" id="ARBA00023163"/>
    </source>
</evidence>
<dbReference type="InterPro" id="IPR039425">
    <property type="entry name" value="RNA_pol_sigma-70-like"/>
</dbReference>
<evidence type="ECO:0000259" key="6">
    <source>
        <dbReference type="Pfam" id="PF08281"/>
    </source>
</evidence>
<dbReference type="PANTHER" id="PTHR43133">
    <property type="entry name" value="RNA POLYMERASE ECF-TYPE SIGMA FACTO"/>
    <property type="match status" value="1"/>
</dbReference>
<dbReference type="Pfam" id="PF04542">
    <property type="entry name" value="Sigma70_r2"/>
    <property type="match status" value="1"/>
</dbReference>
<protein>
    <submittedName>
        <fullName evidence="7">RNA polymerase sigma factor</fullName>
    </submittedName>
</protein>
<dbReference type="Gene3D" id="1.10.10.10">
    <property type="entry name" value="Winged helix-like DNA-binding domain superfamily/Winged helix DNA-binding domain"/>
    <property type="match status" value="1"/>
</dbReference>
<evidence type="ECO:0000313" key="7">
    <source>
        <dbReference type="EMBL" id="MFC4311475.1"/>
    </source>
</evidence>
<dbReference type="InterPro" id="IPR007627">
    <property type="entry name" value="RNA_pol_sigma70_r2"/>
</dbReference>
<dbReference type="InterPro" id="IPR013325">
    <property type="entry name" value="RNA_pol_sigma_r2"/>
</dbReference>